<sequence>MTAASRPFFLDAGDRGQRLCVFHPAQGVVTPRAQLLWLPPFGEEMNKSRRMTALAARAFAAAGAEVLVMDLLGCGDSDGDFADATWTDWIEDALLGARWLTERLPAEQRGNTPLWLWGLRAGALLAGPVAQGLDRPVDLLLWQPVTVGKLQLQQFLRLKVAADLIGGQAKGALQALRDELDRGAPVEVAGYRLAPALATGLELAQLKPMAGIRRVVWLEVSSREAATLTPAANTAVQAWRTQGAAVQADVVHGPSFWAASEIEEAPQLIEASLQAVFAPHPDPVAA</sequence>
<name>A0ABY6B4N4_9BURK</name>
<gene>
    <name evidence="1" type="ORF">N4261_09845</name>
</gene>
<dbReference type="RefSeq" id="WP_261759973.1">
    <property type="nucleotide sequence ID" value="NZ_CP104562.2"/>
</dbReference>
<keyword evidence="1" id="KW-0378">Hydrolase</keyword>
<accession>A0ABY6B4N4</accession>
<organism evidence="1 2">
    <name type="scientific">Roseateles amylovorans</name>
    <dbReference type="NCBI Taxonomy" id="2978473"/>
    <lineage>
        <taxon>Bacteria</taxon>
        <taxon>Pseudomonadati</taxon>
        <taxon>Pseudomonadota</taxon>
        <taxon>Betaproteobacteria</taxon>
        <taxon>Burkholderiales</taxon>
        <taxon>Sphaerotilaceae</taxon>
        <taxon>Roseateles</taxon>
    </lineage>
</organism>
<proteinExistence type="predicted"/>
<evidence type="ECO:0000313" key="2">
    <source>
        <dbReference type="Proteomes" id="UP001064933"/>
    </source>
</evidence>
<protein>
    <submittedName>
        <fullName evidence="1">Hydrolase 2, exosortase A system-associated</fullName>
    </submittedName>
</protein>
<dbReference type="EMBL" id="CP104562">
    <property type="protein sequence ID" value="UXH80155.1"/>
    <property type="molecule type" value="Genomic_DNA"/>
</dbReference>
<dbReference type="GO" id="GO:0016787">
    <property type="term" value="F:hydrolase activity"/>
    <property type="evidence" value="ECO:0007669"/>
    <property type="project" value="UniProtKB-KW"/>
</dbReference>
<evidence type="ECO:0000313" key="1">
    <source>
        <dbReference type="EMBL" id="UXH80155.1"/>
    </source>
</evidence>
<keyword evidence="2" id="KW-1185">Reference proteome</keyword>
<dbReference type="InterPro" id="IPR029058">
    <property type="entry name" value="AB_hydrolase_fold"/>
</dbReference>
<dbReference type="InterPro" id="IPR017532">
    <property type="entry name" value="Hydrolase-2_PEP"/>
</dbReference>
<dbReference type="NCBIfam" id="TIGR03101">
    <property type="entry name" value="hydr2_PEP"/>
    <property type="match status" value="1"/>
</dbReference>
<dbReference type="Proteomes" id="UP001064933">
    <property type="component" value="Chromosome"/>
</dbReference>
<reference evidence="1" key="1">
    <citation type="submission" date="2022-10" db="EMBL/GenBank/DDBJ databases">
        <title>Characterization and whole genome sequencing of a new Roseateles species, isolated from fresh water.</title>
        <authorList>
            <person name="Guliayeva D.Y."/>
            <person name="Akhremchuk A.E."/>
            <person name="Sikolenko M.A."/>
            <person name="Valentovich L.N."/>
            <person name="Sidarenka A.V."/>
        </authorList>
    </citation>
    <scope>NUCLEOTIDE SEQUENCE</scope>
    <source>
        <strain evidence="1">BIM B-1768</strain>
    </source>
</reference>
<dbReference type="Gene3D" id="3.40.50.1820">
    <property type="entry name" value="alpha/beta hydrolase"/>
    <property type="match status" value="1"/>
</dbReference>
<dbReference type="SUPFAM" id="SSF53474">
    <property type="entry name" value="alpha/beta-Hydrolases"/>
    <property type="match status" value="1"/>
</dbReference>